<evidence type="ECO:0000313" key="2">
    <source>
        <dbReference type="Proteomes" id="UP001153555"/>
    </source>
</evidence>
<dbReference type="Pfam" id="PF13975">
    <property type="entry name" value="gag-asp_proteas"/>
    <property type="match status" value="1"/>
</dbReference>
<dbReference type="EMBL" id="CACSLK010030875">
    <property type="protein sequence ID" value="CAA0838474.1"/>
    <property type="molecule type" value="Genomic_DNA"/>
</dbReference>
<dbReference type="OrthoDB" id="1934862at2759"/>
<dbReference type="Gene3D" id="2.40.70.10">
    <property type="entry name" value="Acid Proteases"/>
    <property type="match status" value="1"/>
</dbReference>
<dbReference type="SUPFAM" id="SSF50630">
    <property type="entry name" value="Acid proteases"/>
    <property type="match status" value="1"/>
</dbReference>
<keyword evidence="2" id="KW-1185">Reference proteome</keyword>
<accession>A0A9N7NWB0</accession>
<reference evidence="1" key="1">
    <citation type="submission" date="2019-12" db="EMBL/GenBank/DDBJ databases">
        <authorList>
            <person name="Scholes J."/>
        </authorList>
    </citation>
    <scope>NUCLEOTIDE SEQUENCE</scope>
</reference>
<proteinExistence type="predicted"/>
<gene>
    <name evidence="1" type="ORF">SHERM_05082</name>
</gene>
<feature type="non-terminal residue" evidence="1">
    <location>
        <position position="152"/>
    </location>
</feature>
<dbReference type="AlphaFoldDB" id="A0A9N7NWB0"/>
<name>A0A9N7NWB0_STRHE</name>
<comment type="caution">
    <text evidence="1">The sequence shown here is derived from an EMBL/GenBank/DDBJ whole genome shotgun (WGS) entry which is preliminary data.</text>
</comment>
<sequence length="152" mass="17284">IRGKLVEVLVDSGSTSNFIDEELSKEIEIPFTKVKPFGVKVANGETLRGDLLFNGVKMEAQGQKMKVDLYAFPLKATDVVLGCQRLETLGPMTTDYWKGTMEFERSSKRIKLMTEDPWESPDEDEDDRRVCKLNFIILEDKNSLEEDGNDTE</sequence>
<dbReference type="Proteomes" id="UP001153555">
    <property type="component" value="Unassembled WGS sequence"/>
</dbReference>
<feature type="non-terminal residue" evidence="1">
    <location>
        <position position="1"/>
    </location>
</feature>
<organism evidence="1 2">
    <name type="scientific">Striga hermonthica</name>
    <name type="common">Purple witchweed</name>
    <name type="synonym">Buchnera hermonthica</name>
    <dbReference type="NCBI Taxonomy" id="68872"/>
    <lineage>
        <taxon>Eukaryota</taxon>
        <taxon>Viridiplantae</taxon>
        <taxon>Streptophyta</taxon>
        <taxon>Embryophyta</taxon>
        <taxon>Tracheophyta</taxon>
        <taxon>Spermatophyta</taxon>
        <taxon>Magnoliopsida</taxon>
        <taxon>eudicotyledons</taxon>
        <taxon>Gunneridae</taxon>
        <taxon>Pentapetalae</taxon>
        <taxon>asterids</taxon>
        <taxon>lamiids</taxon>
        <taxon>Lamiales</taxon>
        <taxon>Orobanchaceae</taxon>
        <taxon>Buchnereae</taxon>
        <taxon>Striga</taxon>
    </lineage>
</organism>
<dbReference type="CDD" id="cd00303">
    <property type="entry name" value="retropepsin_like"/>
    <property type="match status" value="1"/>
</dbReference>
<protein>
    <submittedName>
        <fullName evidence="1">Uncharacterized protein</fullName>
    </submittedName>
</protein>
<evidence type="ECO:0000313" key="1">
    <source>
        <dbReference type="EMBL" id="CAA0838474.1"/>
    </source>
</evidence>
<dbReference type="InterPro" id="IPR021109">
    <property type="entry name" value="Peptidase_aspartic_dom_sf"/>
</dbReference>